<gene>
    <name evidence="1" type="ORF">Salmuc_04715</name>
</gene>
<organism evidence="1 2">
    <name type="scientific">Salipiger mucosus DSM 16094</name>
    <dbReference type="NCBI Taxonomy" id="1123237"/>
    <lineage>
        <taxon>Bacteria</taxon>
        <taxon>Pseudomonadati</taxon>
        <taxon>Pseudomonadota</taxon>
        <taxon>Alphaproteobacteria</taxon>
        <taxon>Rhodobacterales</taxon>
        <taxon>Roseobacteraceae</taxon>
        <taxon>Salipiger</taxon>
    </lineage>
</organism>
<protein>
    <submittedName>
        <fullName evidence="1">Uncharacterized protein</fullName>
    </submittedName>
</protein>
<proteinExistence type="predicted"/>
<sequence>MPGLCGFPHGITCLMCENSHTCSAVLTQVPRYVSLNRLT</sequence>
<evidence type="ECO:0000313" key="1">
    <source>
        <dbReference type="EMBL" id="EPX75525.1"/>
    </source>
</evidence>
<name>S9RBN5_9RHOB</name>
<accession>S9RBN5</accession>
<evidence type="ECO:0000313" key="2">
    <source>
        <dbReference type="Proteomes" id="UP000015347"/>
    </source>
</evidence>
<comment type="caution">
    <text evidence="1">The sequence shown here is derived from an EMBL/GenBank/DDBJ whole genome shotgun (WGS) entry which is preliminary data.</text>
</comment>
<dbReference type="HOGENOM" id="CLU_3316691_0_0_5"/>
<dbReference type="STRING" id="1123237.Salmuc_04715"/>
<reference evidence="2" key="1">
    <citation type="journal article" date="2014" name="Stand. Genomic Sci.">
        <title>Genome sequence of the exopolysaccharide-producing Salipiger mucosus type strain (DSM 16094(T)), a moderately halophilic member of the Roseobacter clade.</title>
        <authorList>
            <person name="Riedel T."/>
            <person name="Spring S."/>
            <person name="Fiebig A."/>
            <person name="Petersen J."/>
            <person name="Kyrpides N.C."/>
            <person name="Goker M."/>
            <person name="Klenk H.P."/>
        </authorList>
    </citation>
    <scope>NUCLEOTIDE SEQUENCE [LARGE SCALE GENOMIC DNA]</scope>
    <source>
        <strain evidence="2">DSM 16094</strain>
    </source>
</reference>
<keyword evidence="2" id="KW-1185">Reference proteome</keyword>
<dbReference type="Proteomes" id="UP000015347">
    <property type="component" value="Unassembled WGS sequence"/>
</dbReference>
<dbReference type="AlphaFoldDB" id="S9RBN5"/>
<dbReference type="EMBL" id="APVH01000076">
    <property type="protein sequence ID" value="EPX75525.1"/>
    <property type="molecule type" value="Genomic_DNA"/>
</dbReference>